<evidence type="ECO:0000256" key="2">
    <source>
        <dbReference type="ARBA" id="ARBA00022692"/>
    </source>
</evidence>
<feature type="transmembrane region" description="Helical" evidence="6">
    <location>
        <begin position="154"/>
        <end position="176"/>
    </location>
</feature>
<evidence type="ECO:0000256" key="1">
    <source>
        <dbReference type="ARBA" id="ARBA00004141"/>
    </source>
</evidence>
<dbReference type="InterPro" id="IPR008521">
    <property type="entry name" value="Mg_trans_NIPA"/>
</dbReference>
<feature type="transmembrane region" description="Helical" evidence="6">
    <location>
        <begin position="254"/>
        <end position="274"/>
    </location>
</feature>
<reference evidence="7 8" key="1">
    <citation type="submission" date="2017-06" db="EMBL/GenBank/DDBJ databases">
        <authorList>
            <person name="Kim H.J."/>
            <person name="Triplett B.A."/>
        </authorList>
    </citation>
    <scope>NUCLEOTIDE SEQUENCE [LARGE SCALE GENOMIC DNA]</scope>
    <source>
        <strain evidence="7">FRACA_ARgP5</strain>
    </source>
</reference>
<feature type="transmembrane region" description="Helical" evidence="6">
    <location>
        <begin position="286"/>
        <end position="303"/>
    </location>
</feature>
<dbReference type="AlphaFoldDB" id="A0A2I2L2Z1"/>
<keyword evidence="2 6" id="KW-0812">Transmembrane</keyword>
<feature type="transmembrane region" description="Helical" evidence="6">
    <location>
        <begin position="183"/>
        <end position="203"/>
    </location>
</feature>
<evidence type="ECO:0000313" key="7">
    <source>
        <dbReference type="EMBL" id="SNQ52268.1"/>
    </source>
</evidence>
<feature type="region of interest" description="Disordered" evidence="5">
    <location>
        <begin position="318"/>
        <end position="439"/>
    </location>
</feature>
<dbReference type="PANTHER" id="PTHR40761:SF1">
    <property type="entry name" value="CONSERVED INTEGRAL MEMBRANE ALANINE VALINE AND LEUCINE RICH PROTEIN-RELATED"/>
    <property type="match status" value="1"/>
</dbReference>
<keyword evidence="3 6" id="KW-1133">Transmembrane helix</keyword>
<comment type="subcellular location">
    <subcellularLocation>
        <location evidence="1">Membrane</location>
        <topology evidence="1">Multi-pass membrane protein</topology>
    </subcellularLocation>
</comment>
<keyword evidence="8" id="KW-1185">Reference proteome</keyword>
<dbReference type="SUPFAM" id="SSF103481">
    <property type="entry name" value="Multidrug resistance efflux transporter EmrE"/>
    <property type="match status" value="1"/>
</dbReference>
<feature type="transmembrane region" description="Helical" evidence="6">
    <location>
        <begin position="120"/>
        <end position="142"/>
    </location>
</feature>
<evidence type="ECO:0000256" key="6">
    <source>
        <dbReference type="SAM" id="Phobius"/>
    </source>
</evidence>
<dbReference type="EMBL" id="FZMO01000568">
    <property type="protein sequence ID" value="SNQ52268.1"/>
    <property type="molecule type" value="Genomic_DNA"/>
</dbReference>
<feature type="compositionally biased region" description="Gly residues" evidence="5">
    <location>
        <begin position="356"/>
        <end position="380"/>
    </location>
</feature>
<dbReference type="GO" id="GO:0016020">
    <property type="term" value="C:membrane"/>
    <property type="evidence" value="ECO:0007669"/>
    <property type="project" value="UniProtKB-SubCell"/>
</dbReference>
<keyword evidence="4 6" id="KW-0472">Membrane</keyword>
<feature type="compositionally biased region" description="Gly residues" evidence="5">
    <location>
        <begin position="388"/>
        <end position="403"/>
    </location>
</feature>
<feature type="transmembrane region" description="Helical" evidence="6">
    <location>
        <begin position="20"/>
        <end position="40"/>
    </location>
</feature>
<evidence type="ECO:0000256" key="3">
    <source>
        <dbReference type="ARBA" id="ARBA00022989"/>
    </source>
</evidence>
<dbReference type="GO" id="GO:0015095">
    <property type="term" value="F:magnesium ion transmembrane transporter activity"/>
    <property type="evidence" value="ECO:0007669"/>
    <property type="project" value="InterPro"/>
</dbReference>
<dbReference type="Proteomes" id="UP000234331">
    <property type="component" value="Unassembled WGS sequence"/>
</dbReference>
<dbReference type="InterPro" id="IPR037185">
    <property type="entry name" value="EmrE-like"/>
</dbReference>
<evidence type="ECO:0000256" key="5">
    <source>
        <dbReference type="SAM" id="MobiDB-lite"/>
    </source>
</evidence>
<name>A0A2I2L2Z1_9ACTN</name>
<feature type="compositionally biased region" description="Low complexity" evidence="5">
    <location>
        <begin position="318"/>
        <end position="355"/>
    </location>
</feature>
<evidence type="ECO:0000313" key="8">
    <source>
        <dbReference type="Proteomes" id="UP000234331"/>
    </source>
</evidence>
<accession>A0A2I2L2Z1</accession>
<dbReference type="Pfam" id="PF05653">
    <property type="entry name" value="Mg_trans_NIPA"/>
    <property type="match status" value="1"/>
</dbReference>
<evidence type="ECO:0000256" key="4">
    <source>
        <dbReference type="ARBA" id="ARBA00023136"/>
    </source>
</evidence>
<feature type="transmembrane region" description="Helical" evidence="6">
    <location>
        <begin position="52"/>
        <end position="71"/>
    </location>
</feature>
<protein>
    <recommendedName>
        <fullName evidence="9">Integral membrane protein</fullName>
    </recommendedName>
</protein>
<feature type="transmembrane region" description="Helical" evidence="6">
    <location>
        <begin position="223"/>
        <end position="242"/>
    </location>
</feature>
<proteinExistence type="predicted"/>
<gene>
    <name evidence="7" type="ORF">FRACA_990008</name>
</gene>
<dbReference type="Gene3D" id="1.10.3730.20">
    <property type="match status" value="1"/>
</dbReference>
<dbReference type="PANTHER" id="PTHR40761">
    <property type="entry name" value="CONSERVED INTEGRAL MEMBRANE ALANINE VALINE AND LEUCINE RICH PROTEIN-RELATED"/>
    <property type="match status" value="1"/>
</dbReference>
<sequence>MGRRWDERDDASAVDVSRALLVGLPTAMVSAGLYGVAPLVQARAARREEESAGLGLGLLAHLVMRPLWLLGLGVEAASFLLEVYALSVAPVAMVAPVMALDMIVFTLLAQRVLGERISRFGWSGVASMVAGVGLLAFAFAGRAEVGSAASNNDLFAFLVLGLVFALLCAFVANAAAGRDAVTGAALGFGASAGVCYAIATLATRQIGLAVNERREGHSTLVDLLTTPTPYVLVLFSVLALGLQQRGLQGRAAVIAFPVTSGVSAFLPVTLGLTLFDEPAPDGGQRFAFVIAMVMVAAGIAALGRDRMAANRSVDELEAAASAPSARARAGGVGGDDSAAMDSAAMDAAGPSAGSGLSEGSGAGSGSGSGLGAGNGSGVGNGSAAENGAGSGAGSLDGAGGPGGRPVPSEAPDWARRGSGEAWNPSRGEGGQSPALREFG</sequence>
<feature type="transmembrane region" description="Helical" evidence="6">
    <location>
        <begin position="83"/>
        <end position="108"/>
    </location>
</feature>
<organism evidence="7 8">
    <name type="scientific">Frankia canadensis</name>
    <dbReference type="NCBI Taxonomy" id="1836972"/>
    <lineage>
        <taxon>Bacteria</taxon>
        <taxon>Bacillati</taxon>
        <taxon>Actinomycetota</taxon>
        <taxon>Actinomycetes</taxon>
        <taxon>Frankiales</taxon>
        <taxon>Frankiaceae</taxon>
        <taxon>Frankia</taxon>
    </lineage>
</organism>
<evidence type="ECO:0008006" key="9">
    <source>
        <dbReference type="Google" id="ProtNLM"/>
    </source>
</evidence>